<dbReference type="EMBL" id="BOQM01000028">
    <property type="protein sequence ID" value="GIM86787.1"/>
    <property type="molecule type" value="Genomic_DNA"/>
</dbReference>
<dbReference type="RefSeq" id="WP_012182315.1">
    <property type="nucleotide sequence ID" value="NZ_BOQM01000028.1"/>
</dbReference>
<dbReference type="Proteomes" id="UP000315983">
    <property type="component" value="Unassembled WGS sequence"/>
</dbReference>
<dbReference type="GO" id="GO:0046872">
    <property type="term" value="F:metal ion binding"/>
    <property type="evidence" value="ECO:0007669"/>
    <property type="project" value="InterPro"/>
</dbReference>
<dbReference type="InterPro" id="IPR041472">
    <property type="entry name" value="BL00235/CARNS1_N"/>
</dbReference>
<comment type="caution">
    <text evidence="7">The sequence shown here is derived from an EMBL/GenBank/DDBJ whole genome shotgun (WGS) entry which is preliminary data.</text>
</comment>
<dbReference type="InterPro" id="IPR011761">
    <property type="entry name" value="ATP-grasp"/>
</dbReference>
<keyword evidence="9" id="KW-1185">Reference proteome</keyword>
<gene>
    <name evidence="7" type="ORF">FB564_4194</name>
    <name evidence="6" type="ORF">Sar04_35230</name>
</gene>
<evidence type="ECO:0000313" key="7">
    <source>
        <dbReference type="EMBL" id="TQL38974.1"/>
    </source>
</evidence>
<dbReference type="Gene3D" id="3.40.50.20">
    <property type="match status" value="1"/>
</dbReference>
<evidence type="ECO:0000259" key="5">
    <source>
        <dbReference type="PROSITE" id="PS50975"/>
    </source>
</evidence>
<dbReference type="GO" id="GO:0016874">
    <property type="term" value="F:ligase activity"/>
    <property type="evidence" value="ECO:0007669"/>
    <property type="project" value="UniProtKB-KW"/>
</dbReference>
<dbReference type="Proteomes" id="UP000677457">
    <property type="component" value="Unassembled WGS sequence"/>
</dbReference>
<name>A0A542XT36_SALAC</name>
<dbReference type="Pfam" id="PF13535">
    <property type="entry name" value="ATP-grasp_4"/>
    <property type="match status" value="1"/>
</dbReference>
<sequence>MKLLTIETQQYLSYYISRYQQVEAFGVDLYVLNGEGTHDFWPSERYRLVGSKKIDDIVAQARRWHAEEQFDGVITFSESAVVTVAVVAEALGLPGIPVEAAVRSRNKYLMRRAYEEGGVPVPRYRLVESVGEALAGGAEFGYPLIIKPTMGAGSHFVFRVDDARALERRYVQAAAGIQDMFWATSEADGIDLGPQGLLVESFLDGREYLIEALAWDDELYLGSVVDRITVEGGTFDDDVHHAPTSLPAEDLAKVHRVVAAAARAQGLHRSVMHAEVRFHQGEPHLLEIAARVGGGGLDQIARLTAEYDPIRAVVDVGRGVRPVVRHYRPTGTHIAAMCLISDAGVVEQVHVPPEVSTSDKVFLLKITARPGDLIRRPPDGNTILGFLGTTGRSEAEARSTMNEFASKITVRFTR</sequence>
<dbReference type="InterPro" id="IPR040570">
    <property type="entry name" value="LAL_C2"/>
</dbReference>
<dbReference type="Pfam" id="PF18603">
    <property type="entry name" value="LAL_C2"/>
    <property type="match status" value="1"/>
</dbReference>
<feature type="domain" description="ATP-grasp" evidence="5">
    <location>
        <begin position="111"/>
        <end position="318"/>
    </location>
</feature>
<dbReference type="EMBL" id="VFOL01000001">
    <property type="protein sequence ID" value="TQL38974.1"/>
    <property type="molecule type" value="Genomic_DNA"/>
</dbReference>
<dbReference type="GO" id="GO:0005524">
    <property type="term" value="F:ATP binding"/>
    <property type="evidence" value="ECO:0007669"/>
    <property type="project" value="UniProtKB-UniRule"/>
</dbReference>
<evidence type="ECO:0000256" key="4">
    <source>
        <dbReference type="PROSITE-ProRule" id="PRU00409"/>
    </source>
</evidence>
<dbReference type="PROSITE" id="PS50975">
    <property type="entry name" value="ATP_GRASP"/>
    <property type="match status" value="1"/>
</dbReference>
<keyword evidence="3 4" id="KW-0067">ATP-binding</keyword>
<proteinExistence type="predicted"/>
<dbReference type="OMA" id="HAEVRFH"/>
<protein>
    <submittedName>
        <fullName evidence="7">Biotin carboxylase</fullName>
    </submittedName>
</protein>
<evidence type="ECO:0000313" key="6">
    <source>
        <dbReference type="EMBL" id="GIM86787.1"/>
    </source>
</evidence>
<dbReference type="AlphaFoldDB" id="A0A542XT36"/>
<dbReference type="Gene3D" id="3.30.470.20">
    <property type="entry name" value="ATP-grasp fold, B domain"/>
    <property type="match status" value="1"/>
</dbReference>
<dbReference type="SUPFAM" id="SSF56059">
    <property type="entry name" value="Glutathione synthetase ATP-binding domain-like"/>
    <property type="match status" value="1"/>
</dbReference>
<dbReference type="PANTHER" id="PTHR43585:SF2">
    <property type="entry name" value="ATP-GRASP ENZYME FSQD"/>
    <property type="match status" value="1"/>
</dbReference>
<dbReference type="InterPro" id="IPR052032">
    <property type="entry name" value="ATP-dep_AA_Ligase"/>
</dbReference>
<reference evidence="6 9" key="2">
    <citation type="submission" date="2021-03" db="EMBL/GenBank/DDBJ databases">
        <title>Whole genome shotgun sequence of Salinispora arenicola NBRC 105043.</title>
        <authorList>
            <person name="Komaki H."/>
            <person name="Tamura T."/>
        </authorList>
    </citation>
    <scope>NUCLEOTIDE SEQUENCE [LARGE SCALE GENOMIC DNA]</scope>
    <source>
        <strain evidence="6 9">NBRC 105043</strain>
    </source>
</reference>
<dbReference type="PANTHER" id="PTHR43585">
    <property type="entry name" value="FUMIPYRROLE BIOSYNTHESIS PROTEIN C"/>
    <property type="match status" value="1"/>
</dbReference>
<dbReference type="Pfam" id="PF18130">
    <property type="entry name" value="ATPgrasp_N"/>
    <property type="match status" value="1"/>
</dbReference>
<reference evidence="7 8" key="1">
    <citation type="submission" date="2019-06" db="EMBL/GenBank/DDBJ databases">
        <title>Sequencing the genomes of 1000 actinobacteria strains.</title>
        <authorList>
            <person name="Klenk H.-P."/>
        </authorList>
    </citation>
    <scope>NUCLEOTIDE SEQUENCE [LARGE SCALE GENOMIC DNA]</scope>
    <source>
        <strain evidence="7 8">DSM 44819</strain>
    </source>
</reference>
<evidence type="ECO:0000256" key="1">
    <source>
        <dbReference type="ARBA" id="ARBA00022598"/>
    </source>
</evidence>
<organism evidence="7 8">
    <name type="scientific">Salinispora arenicola</name>
    <dbReference type="NCBI Taxonomy" id="168697"/>
    <lineage>
        <taxon>Bacteria</taxon>
        <taxon>Bacillati</taxon>
        <taxon>Actinomycetota</taxon>
        <taxon>Actinomycetes</taxon>
        <taxon>Micromonosporales</taxon>
        <taxon>Micromonosporaceae</taxon>
        <taxon>Salinispora</taxon>
    </lineage>
</organism>
<evidence type="ECO:0000313" key="8">
    <source>
        <dbReference type="Proteomes" id="UP000315983"/>
    </source>
</evidence>
<evidence type="ECO:0000256" key="3">
    <source>
        <dbReference type="ARBA" id="ARBA00022840"/>
    </source>
</evidence>
<evidence type="ECO:0000313" key="9">
    <source>
        <dbReference type="Proteomes" id="UP000677457"/>
    </source>
</evidence>
<keyword evidence="1" id="KW-0436">Ligase</keyword>
<keyword evidence="2 4" id="KW-0547">Nucleotide-binding</keyword>
<evidence type="ECO:0000256" key="2">
    <source>
        <dbReference type="ARBA" id="ARBA00022741"/>
    </source>
</evidence>
<dbReference type="GeneID" id="93773348"/>
<accession>A0A542XT36</accession>